<dbReference type="Proteomes" id="UP000233491">
    <property type="component" value="Unassembled WGS sequence"/>
</dbReference>
<evidence type="ECO:0000259" key="1">
    <source>
        <dbReference type="Pfam" id="PF07045"/>
    </source>
</evidence>
<feature type="domain" description="DUF1330" evidence="1">
    <location>
        <begin position="2"/>
        <end position="94"/>
    </location>
</feature>
<dbReference type="SUPFAM" id="SSF54909">
    <property type="entry name" value="Dimeric alpha+beta barrel"/>
    <property type="match status" value="1"/>
</dbReference>
<keyword evidence="3" id="KW-1185">Reference proteome</keyword>
<dbReference type="OrthoDB" id="9806380at2"/>
<dbReference type="Pfam" id="PF07045">
    <property type="entry name" value="DUF1330"/>
    <property type="match status" value="1"/>
</dbReference>
<organism evidence="2 3">
    <name type="scientific">Pleomorphomonas diazotrophica</name>
    <dbReference type="NCBI Taxonomy" id="1166257"/>
    <lineage>
        <taxon>Bacteria</taxon>
        <taxon>Pseudomonadati</taxon>
        <taxon>Pseudomonadota</taxon>
        <taxon>Alphaproteobacteria</taxon>
        <taxon>Hyphomicrobiales</taxon>
        <taxon>Pleomorphomonadaceae</taxon>
        <taxon>Pleomorphomonas</taxon>
    </lineage>
</organism>
<name>A0A1I4W7W4_9HYPH</name>
<dbReference type="AlphaFoldDB" id="A0A1I4W7W4"/>
<dbReference type="RefSeq" id="WP_101290663.1">
    <property type="nucleotide sequence ID" value="NZ_FOUQ01000015.1"/>
</dbReference>
<accession>A0A1I4W7W4</accession>
<dbReference type="EMBL" id="PJNW01000015">
    <property type="protein sequence ID" value="PKR87924.1"/>
    <property type="molecule type" value="Genomic_DNA"/>
</dbReference>
<dbReference type="InterPro" id="IPR011008">
    <property type="entry name" value="Dimeric_a/b-barrel"/>
</dbReference>
<reference evidence="2 3" key="1">
    <citation type="submission" date="2017-12" db="EMBL/GenBank/DDBJ databases">
        <title>Anaerobic carbon monoxide metabolism by Pleomorphomonas carboxyditropha sp. nov., a new mesophilic hydrogenogenic carboxidotroph.</title>
        <authorList>
            <person name="Esquivel-Elizondo S."/>
            <person name="Krajmalnik-Brown R."/>
        </authorList>
    </citation>
    <scope>NUCLEOTIDE SEQUENCE [LARGE SCALE GENOMIC DNA]</scope>
    <source>
        <strain evidence="2 3">R5-392</strain>
    </source>
</reference>
<comment type="caution">
    <text evidence="2">The sequence shown here is derived from an EMBL/GenBank/DDBJ whole genome shotgun (WGS) entry which is preliminary data.</text>
</comment>
<protein>
    <submittedName>
        <fullName evidence="2">DUF1330 domain-containing protein</fullName>
    </submittedName>
</protein>
<evidence type="ECO:0000313" key="2">
    <source>
        <dbReference type="EMBL" id="PKR87924.1"/>
    </source>
</evidence>
<sequence>MTAYFVAQIRIDDPAEYQRYLDACDPVFARFNGEYLAVDPSPTVLEGAWPYTRSVLIRFPSEADLLAWYNSPDYREIVVHRLAGAKCDSILLHGRDG</sequence>
<gene>
    <name evidence="2" type="ORF">CXZ10_17520</name>
</gene>
<dbReference type="Gene3D" id="3.30.70.100">
    <property type="match status" value="1"/>
</dbReference>
<proteinExistence type="predicted"/>
<dbReference type="PANTHER" id="PTHR41521">
    <property type="match status" value="1"/>
</dbReference>
<dbReference type="InterPro" id="IPR010753">
    <property type="entry name" value="DUF1330"/>
</dbReference>
<dbReference type="PANTHER" id="PTHR41521:SF4">
    <property type="entry name" value="BLR0684 PROTEIN"/>
    <property type="match status" value="1"/>
</dbReference>
<evidence type="ECO:0000313" key="3">
    <source>
        <dbReference type="Proteomes" id="UP000233491"/>
    </source>
</evidence>